<keyword evidence="9" id="KW-1185">Reference proteome</keyword>
<comment type="caution">
    <text evidence="8">The sequence shown here is derived from an EMBL/GenBank/DDBJ whole genome shotgun (WGS) entry which is preliminary data.</text>
</comment>
<evidence type="ECO:0000259" key="7">
    <source>
        <dbReference type="PROSITE" id="PS50931"/>
    </source>
</evidence>
<dbReference type="Pfam" id="PF00126">
    <property type="entry name" value="HTH_1"/>
    <property type="match status" value="1"/>
</dbReference>
<dbReference type="EMBL" id="BAABJM010000004">
    <property type="protein sequence ID" value="GAA5060496.1"/>
    <property type="molecule type" value="Genomic_DNA"/>
</dbReference>
<accession>A0ABP9KK18</accession>
<proteinExistence type="inferred from homology"/>
<name>A0ABP9KK18_9NOCA</name>
<organism evidence="8 9">
    <name type="scientific">Nocardia callitridis</name>
    <dbReference type="NCBI Taxonomy" id="648753"/>
    <lineage>
        <taxon>Bacteria</taxon>
        <taxon>Bacillati</taxon>
        <taxon>Actinomycetota</taxon>
        <taxon>Actinomycetes</taxon>
        <taxon>Mycobacteriales</taxon>
        <taxon>Nocardiaceae</taxon>
        <taxon>Nocardia</taxon>
    </lineage>
</organism>
<dbReference type="InterPro" id="IPR005119">
    <property type="entry name" value="LysR_subst-bd"/>
</dbReference>
<comment type="similarity">
    <text evidence="1">Belongs to the LysR transcriptional regulatory family.</text>
</comment>
<dbReference type="PRINTS" id="PR00039">
    <property type="entry name" value="HTHLYSR"/>
</dbReference>
<dbReference type="PANTHER" id="PTHR30346:SF28">
    <property type="entry name" value="HTH-TYPE TRANSCRIPTIONAL REGULATOR CYNR"/>
    <property type="match status" value="1"/>
</dbReference>
<dbReference type="InterPro" id="IPR036388">
    <property type="entry name" value="WH-like_DNA-bd_sf"/>
</dbReference>
<evidence type="ECO:0000256" key="2">
    <source>
        <dbReference type="ARBA" id="ARBA00023015"/>
    </source>
</evidence>
<evidence type="ECO:0000256" key="4">
    <source>
        <dbReference type="ARBA" id="ARBA00023159"/>
    </source>
</evidence>
<keyword evidence="3" id="KW-0238">DNA-binding</keyword>
<evidence type="ECO:0000313" key="9">
    <source>
        <dbReference type="Proteomes" id="UP001500603"/>
    </source>
</evidence>
<evidence type="ECO:0000313" key="8">
    <source>
        <dbReference type="EMBL" id="GAA5060496.1"/>
    </source>
</evidence>
<feature type="domain" description="HTH lysR-type" evidence="7">
    <location>
        <begin position="20"/>
        <end position="77"/>
    </location>
</feature>
<keyword evidence="2" id="KW-0805">Transcription regulation</keyword>
<dbReference type="InterPro" id="IPR000847">
    <property type="entry name" value="LysR_HTH_N"/>
</dbReference>
<feature type="region of interest" description="Disordered" evidence="6">
    <location>
        <begin position="1"/>
        <end position="20"/>
    </location>
</feature>
<dbReference type="Gene3D" id="3.40.190.10">
    <property type="entry name" value="Periplasmic binding protein-like II"/>
    <property type="match status" value="2"/>
</dbReference>
<reference evidence="9" key="1">
    <citation type="journal article" date="2019" name="Int. J. Syst. Evol. Microbiol.">
        <title>The Global Catalogue of Microorganisms (GCM) 10K type strain sequencing project: providing services to taxonomists for standard genome sequencing and annotation.</title>
        <authorList>
            <consortium name="The Broad Institute Genomics Platform"/>
            <consortium name="The Broad Institute Genome Sequencing Center for Infectious Disease"/>
            <person name="Wu L."/>
            <person name="Ma J."/>
        </authorList>
    </citation>
    <scope>NUCLEOTIDE SEQUENCE [LARGE SCALE GENOMIC DNA]</scope>
    <source>
        <strain evidence="9">JCM 18298</strain>
    </source>
</reference>
<dbReference type="Pfam" id="PF03466">
    <property type="entry name" value="LysR_substrate"/>
    <property type="match status" value="1"/>
</dbReference>
<dbReference type="Proteomes" id="UP001500603">
    <property type="component" value="Unassembled WGS sequence"/>
</dbReference>
<evidence type="ECO:0000256" key="3">
    <source>
        <dbReference type="ARBA" id="ARBA00023125"/>
    </source>
</evidence>
<keyword evidence="5" id="KW-0804">Transcription</keyword>
<evidence type="ECO:0000256" key="6">
    <source>
        <dbReference type="SAM" id="MobiDB-lite"/>
    </source>
</evidence>
<protein>
    <submittedName>
        <fullName evidence="8">LysR family transcriptional regulator</fullName>
    </submittedName>
</protein>
<dbReference type="PROSITE" id="PS50931">
    <property type="entry name" value="HTH_LYSR"/>
    <property type="match status" value="1"/>
</dbReference>
<sequence length="311" mass="33139">MTAGKVQVVPPPFPRQDEPPDLRRLQQFVCVAELSGFSRAAERLHLSQQALSSSVARLESQLGVTLFDRTGRQVRMTAAGRALYERASALLAAGHVLGQQVRDAAAAAHRPFVVAHTPAITTEEVHGLLAPIRAATEVSVTAAQMFPHQLEPSILDGTVDVALRRGIAVSSNLAAAVIAYHPLRIAVARSHPLAAVDRLAVQRLRDEQIVVWAPPGSSFYTDFISSTCRRAGFEPTLVINRVQGTAPVTAALDYPTAVAFVTAPAGPALGGEVVVIDLEDPPLTPVQAVWLPHTHSPIRDLMTTGATAQPQ</sequence>
<dbReference type="PANTHER" id="PTHR30346">
    <property type="entry name" value="TRANSCRIPTIONAL DUAL REGULATOR HCAR-RELATED"/>
    <property type="match status" value="1"/>
</dbReference>
<dbReference type="InterPro" id="IPR036390">
    <property type="entry name" value="WH_DNA-bd_sf"/>
</dbReference>
<evidence type="ECO:0000256" key="1">
    <source>
        <dbReference type="ARBA" id="ARBA00009437"/>
    </source>
</evidence>
<dbReference type="SUPFAM" id="SSF46785">
    <property type="entry name" value="Winged helix' DNA-binding domain"/>
    <property type="match status" value="1"/>
</dbReference>
<dbReference type="SUPFAM" id="SSF53850">
    <property type="entry name" value="Periplasmic binding protein-like II"/>
    <property type="match status" value="1"/>
</dbReference>
<keyword evidence="4" id="KW-0010">Activator</keyword>
<evidence type="ECO:0000256" key="5">
    <source>
        <dbReference type="ARBA" id="ARBA00023163"/>
    </source>
</evidence>
<gene>
    <name evidence="8" type="ORF">GCM10023318_42030</name>
</gene>
<dbReference type="Gene3D" id="1.10.10.10">
    <property type="entry name" value="Winged helix-like DNA-binding domain superfamily/Winged helix DNA-binding domain"/>
    <property type="match status" value="1"/>
</dbReference>